<evidence type="ECO:0000256" key="2">
    <source>
        <dbReference type="ARBA" id="ARBA00023015"/>
    </source>
</evidence>
<dbReference type="Proteomes" id="UP000663929">
    <property type="component" value="Chromosome"/>
</dbReference>
<keyword evidence="2" id="KW-0805">Transcription regulation</keyword>
<accession>A0A8A4TR41</accession>
<feature type="domain" description="RNA polymerase sigma factor 70 region 4 type 2" evidence="6">
    <location>
        <begin position="173"/>
        <end position="223"/>
    </location>
</feature>
<dbReference type="InterPro" id="IPR013249">
    <property type="entry name" value="RNA_pol_sigma70_r4_t2"/>
</dbReference>
<dbReference type="EMBL" id="CP071793">
    <property type="protein sequence ID" value="QTD51654.1"/>
    <property type="molecule type" value="Genomic_DNA"/>
</dbReference>
<dbReference type="InterPro" id="IPR014284">
    <property type="entry name" value="RNA_pol_sigma-70_dom"/>
</dbReference>
<dbReference type="RefSeq" id="WP_237381780.1">
    <property type="nucleotide sequence ID" value="NZ_CP071793.1"/>
</dbReference>
<dbReference type="InterPro" id="IPR036388">
    <property type="entry name" value="WH-like_DNA-bd_sf"/>
</dbReference>
<organism evidence="7 8">
    <name type="scientific">Sulfidibacter corallicola</name>
    <dbReference type="NCBI Taxonomy" id="2818388"/>
    <lineage>
        <taxon>Bacteria</taxon>
        <taxon>Pseudomonadati</taxon>
        <taxon>Acidobacteriota</taxon>
        <taxon>Holophagae</taxon>
        <taxon>Acanthopleuribacterales</taxon>
        <taxon>Acanthopleuribacteraceae</taxon>
        <taxon>Sulfidibacter</taxon>
    </lineage>
</organism>
<evidence type="ECO:0000313" key="8">
    <source>
        <dbReference type="Proteomes" id="UP000663929"/>
    </source>
</evidence>
<evidence type="ECO:0000256" key="1">
    <source>
        <dbReference type="ARBA" id="ARBA00010641"/>
    </source>
</evidence>
<proteinExistence type="inferred from homology"/>
<reference evidence="7" key="1">
    <citation type="submission" date="2021-03" db="EMBL/GenBank/DDBJ databases">
        <title>Acanthopleuribacteraceae sp. M133.</title>
        <authorList>
            <person name="Wang G."/>
        </authorList>
    </citation>
    <scope>NUCLEOTIDE SEQUENCE</scope>
    <source>
        <strain evidence="7">M133</strain>
    </source>
</reference>
<dbReference type="NCBIfam" id="TIGR02937">
    <property type="entry name" value="sigma70-ECF"/>
    <property type="match status" value="1"/>
</dbReference>
<name>A0A8A4TR41_SULCO</name>
<dbReference type="Pfam" id="PF04542">
    <property type="entry name" value="Sigma70_r2"/>
    <property type="match status" value="1"/>
</dbReference>
<dbReference type="SUPFAM" id="SSF88659">
    <property type="entry name" value="Sigma3 and sigma4 domains of RNA polymerase sigma factors"/>
    <property type="match status" value="1"/>
</dbReference>
<sequence>MTQAVSFCIMGGTFHGGQHLEYISEEQTVIGLDQGGHTKGQPLQQEIRLDASNSMEQLMADIQGGSEEALEALYDLTSGRVFAIASRILNNKESAEEATLDVYTKIWEHADNYDPARGSVTVWISTLARNCSLDLLRKAMRQAHGAQEYRQATIPAHLSPEAFQAHTENKHFIHQAMAKLSHSQQQLLLASYFGGWSHAEIAGLLRLPLGTVKTRIRNALALLRDDLGLT</sequence>
<dbReference type="GO" id="GO:0016987">
    <property type="term" value="F:sigma factor activity"/>
    <property type="evidence" value="ECO:0007669"/>
    <property type="project" value="UniProtKB-KW"/>
</dbReference>
<keyword evidence="4" id="KW-0804">Transcription</keyword>
<evidence type="ECO:0000256" key="3">
    <source>
        <dbReference type="ARBA" id="ARBA00023082"/>
    </source>
</evidence>
<dbReference type="InterPro" id="IPR039425">
    <property type="entry name" value="RNA_pol_sigma-70-like"/>
</dbReference>
<dbReference type="SUPFAM" id="SSF88946">
    <property type="entry name" value="Sigma2 domain of RNA polymerase sigma factors"/>
    <property type="match status" value="1"/>
</dbReference>
<evidence type="ECO:0000313" key="7">
    <source>
        <dbReference type="EMBL" id="QTD51654.1"/>
    </source>
</evidence>
<evidence type="ECO:0000259" key="5">
    <source>
        <dbReference type="Pfam" id="PF04542"/>
    </source>
</evidence>
<dbReference type="Pfam" id="PF08281">
    <property type="entry name" value="Sigma70_r4_2"/>
    <property type="match status" value="1"/>
</dbReference>
<protein>
    <submittedName>
        <fullName evidence="7">Sigma-70 family RNA polymerase sigma factor</fullName>
    </submittedName>
</protein>
<dbReference type="Gene3D" id="1.10.1740.10">
    <property type="match status" value="1"/>
</dbReference>
<dbReference type="GO" id="GO:0006352">
    <property type="term" value="P:DNA-templated transcription initiation"/>
    <property type="evidence" value="ECO:0007669"/>
    <property type="project" value="InterPro"/>
</dbReference>
<dbReference type="PANTHER" id="PTHR43133">
    <property type="entry name" value="RNA POLYMERASE ECF-TYPE SIGMA FACTO"/>
    <property type="match status" value="1"/>
</dbReference>
<keyword evidence="8" id="KW-1185">Reference proteome</keyword>
<dbReference type="GO" id="GO:0003677">
    <property type="term" value="F:DNA binding"/>
    <property type="evidence" value="ECO:0007669"/>
    <property type="project" value="InterPro"/>
</dbReference>
<dbReference type="PANTHER" id="PTHR43133:SF62">
    <property type="entry name" value="RNA POLYMERASE SIGMA FACTOR SIGZ"/>
    <property type="match status" value="1"/>
</dbReference>
<evidence type="ECO:0000259" key="6">
    <source>
        <dbReference type="Pfam" id="PF08281"/>
    </source>
</evidence>
<dbReference type="CDD" id="cd06171">
    <property type="entry name" value="Sigma70_r4"/>
    <property type="match status" value="1"/>
</dbReference>
<dbReference type="InterPro" id="IPR007627">
    <property type="entry name" value="RNA_pol_sigma70_r2"/>
</dbReference>
<dbReference type="KEGG" id="scor:J3U87_04220"/>
<gene>
    <name evidence="7" type="ORF">J3U87_04220</name>
</gene>
<comment type="similarity">
    <text evidence="1">Belongs to the sigma-70 factor family. ECF subfamily.</text>
</comment>
<dbReference type="Gene3D" id="1.10.10.10">
    <property type="entry name" value="Winged helix-like DNA-binding domain superfamily/Winged helix DNA-binding domain"/>
    <property type="match status" value="1"/>
</dbReference>
<dbReference type="InterPro" id="IPR013325">
    <property type="entry name" value="RNA_pol_sigma_r2"/>
</dbReference>
<dbReference type="AlphaFoldDB" id="A0A8A4TR41"/>
<keyword evidence="3" id="KW-0731">Sigma factor</keyword>
<evidence type="ECO:0000256" key="4">
    <source>
        <dbReference type="ARBA" id="ARBA00023163"/>
    </source>
</evidence>
<dbReference type="InterPro" id="IPR013324">
    <property type="entry name" value="RNA_pol_sigma_r3/r4-like"/>
</dbReference>
<feature type="domain" description="RNA polymerase sigma-70 region 2" evidence="5">
    <location>
        <begin position="74"/>
        <end position="141"/>
    </location>
</feature>